<gene>
    <name evidence="1" type="ORF">EJ903_24665</name>
</gene>
<proteinExistence type="predicted"/>
<evidence type="ECO:0000313" key="1">
    <source>
        <dbReference type="EMBL" id="RTR13449.1"/>
    </source>
</evidence>
<dbReference type="InterPro" id="IPR008930">
    <property type="entry name" value="Terpenoid_cyclase/PrenylTrfase"/>
</dbReference>
<reference evidence="1 2" key="1">
    <citation type="submission" date="2018-12" db="EMBL/GenBank/DDBJ databases">
        <authorList>
            <person name="Yang Y."/>
        </authorList>
    </citation>
    <scope>NUCLEOTIDE SEQUENCE [LARGE SCALE GENOMIC DNA]</scope>
    <source>
        <strain evidence="1 2">L-25-5w-1</strain>
    </source>
</reference>
<keyword evidence="2" id="KW-1185">Reference proteome</keyword>
<dbReference type="AlphaFoldDB" id="A0A3S0K790"/>
<dbReference type="RefSeq" id="WP_126620494.1">
    <property type="nucleotide sequence ID" value="NZ_JBHUCY010000011.1"/>
</dbReference>
<comment type="caution">
    <text evidence="1">The sequence shown here is derived from an EMBL/GenBank/DDBJ whole genome shotgun (WGS) entry which is preliminary data.</text>
</comment>
<organism evidence="1 2">
    <name type="scientific">Azospirillum griseum</name>
    <dbReference type="NCBI Taxonomy" id="2496639"/>
    <lineage>
        <taxon>Bacteria</taxon>
        <taxon>Pseudomonadati</taxon>
        <taxon>Pseudomonadota</taxon>
        <taxon>Alphaproteobacteria</taxon>
        <taxon>Rhodospirillales</taxon>
        <taxon>Azospirillaceae</taxon>
        <taxon>Azospirillum</taxon>
    </lineage>
</organism>
<dbReference type="EMBL" id="RXMA01000045">
    <property type="protein sequence ID" value="RTR13449.1"/>
    <property type="molecule type" value="Genomic_DNA"/>
</dbReference>
<dbReference type="OrthoDB" id="9831164at2"/>
<accession>A0A3S0K790</accession>
<name>A0A3S0K790_9PROT</name>
<evidence type="ECO:0000313" key="2">
    <source>
        <dbReference type="Proteomes" id="UP000277007"/>
    </source>
</evidence>
<dbReference type="Proteomes" id="UP000277007">
    <property type="component" value="Unassembled WGS sequence"/>
</dbReference>
<dbReference type="Gene3D" id="1.50.10.20">
    <property type="match status" value="1"/>
</dbReference>
<dbReference type="SUPFAM" id="SSF48239">
    <property type="entry name" value="Terpenoid cyclases/Protein prenyltransferases"/>
    <property type="match status" value="1"/>
</dbReference>
<protein>
    <submittedName>
        <fullName evidence="1">Uncharacterized protein</fullName>
    </submittedName>
</protein>
<sequence>MSRNAVSLEQLVLVSVGLFRGDTLADTRFKYVALRRLLGTLGDSDEILDRWQVLAAVEDEAGFRSNSEIWGLIESMRILEAVRGGYRLKSTLTLADLFGGGVILDQPGIGIDFLDSFEGRLQERPSVGLLSIATMVRAARQAMLPLADTTRDRGLPAPTTFWERDADTGALVPWGNNPSTFTAVDILLQIAEPWLLFPDISPFDAACEECRRTAVGIDLCLTLFDGPDHPRPGVCYVPEDDDYPGAQLPTVPSNGALLRGLAVETEWRRRLGLEPRVGLADTAQSLAEFLIKMQLPAGGWGVYRYPDGSGIDVPPSTVLTGIAVRGLIAARVLVPEAVRAAIAESLSRVSAFLDATRQADPAGWARDFDPIQGYELYDTLEAALTRLDLARALNEPAPDLSDVFRQAEAAWVVHPDAARNIHEVTMRPPQRDRPSITKVTWEQPGHAKAVSQLVAACLDHGYRLKPETWRRVEDAVALIATGCQDGCWEDFNLKGKIFPSNMVYFVDALCRYAQAVRHFGMTDPAA</sequence>